<dbReference type="EMBL" id="KN716171">
    <property type="protein sequence ID" value="KJH52083.1"/>
    <property type="molecule type" value="Genomic_DNA"/>
</dbReference>
<dbReference type="InterPro" id="IPR011992">
    <property type="entry name" value="EF-hand-dom_pair"/>
</dbReference>
<reference evidence="2 3" key="1">
    <citation type="submission" date="2013-11" db="EMBL/GenBank/DDBJ databases">
        <title>Draft genome of the bovine lungworm Dictyocaulus viviparus.</title>
        <authorList>
            <person name="Mitreva M."/>
        </authorList>
    </citation>
    <scope>NUCLEOTIDE SEQUENCE [LARGE SCALE GENOMIC DNA]</scope>
    <source>
        <strain evidence="2 3">HannoverDv2000</strain>
    </source>
</reference>
<dbReference type="STRING" id="29172.A0A0D8Y5C9"/>
<keyword evidence="3" id="KW-1185">Reference proteome</keyword>
<evidence type="ECO:0000313" key="2">
    <source>
        <dbReference type="EMBL" id="KJH52083.1"/>
    </source>
</evidence>
<dbReference type="Gene3D" id="1.10.238.10">
    <property type="entry name" value="EF-hand"/>
    <property type="match status" value="1"/>
</dbReference>
<evidence type="ECO:0008006" key="4">
    <source>
        <dbReference type="Google" id="ProtNLM"/>
    </source>
</evidence>
<evidence type="ECO:0000313" key="3">
    <source>
        <dbReference type="Proteomes" id="UP000053766"/>
    </source>
</evidence>
<proteinExistence type="predicted"/>
<dbReference type="AlphaFoldDB" id="A0A0D8Y5C9"/>
<name>A0A0D8Y5C9_DICVI</name>
<sequence>MALLSLLLNNKNGGFHILPTIILYSFSFVSDRNSSHQVDWGDFYLVVRKIKDVYGADSMQTKFAKKTLAALWEDLCTLADLDEDQLISIDEWIKLLNDENLTKNENWLHKYEQFMFQLFDVSCNYIFDKLEVICNLNVLGDGVIDIDEYVDGMLVYGLDRDASRKAFQKFSVDDDGVYVPVITPTIWSTYFHELFHSIDRNALGNHLFGIIDF</sequence>
<evidence type="ECO:0000256" key="1">
    <source>
        <dbReference type="ARBA" id="ARBA00022837"/>
    </source>
</evidence>
<protein>
    <recommendedName>
        <fullName evidence="4">EF hand</fullName>
    </recommendedName>
</protein>
<organism evidence="2 3">
    <name type="scientific">Dictyocaulus viviparus</name>
    <name type="common">Bovine lungworm</name>
    <dbReference type="NCBI Taxonomy" id="29172"/>
    <lineage>
        <taxon>Eukaryota</taxon>
        <taxon>Metazoa</taxon>
        <taxon>Ecdysozoa</taxon>
        <taxon>Nematoda</taxon>
        <taxon>Chromadorea</taxon>
        <taxon>Rhabditida</taxon>
        <taxon>Rhabditina</taxon>
        <taxon>Rhabditomorpha</taxon>
        <taxon>Strongyloidea</taxon>
        <taxon>Metastrongylidae</taxon>
        <taxon>Dictyocaulus</taxon>
    </lineage>
</organism>
<gene>
    <name evidence="2" type="ORF">DICVIV_01785</name>
</gene>
<dbReference type="InterPro" id="IPR018247">
    <property type="entry name" value="EF_Hand_1_Ca_BS"/>
</dbReference>
<dbReference type="Proteomes" id="UP000053766">
    <property type="component" value="Unassembled WGS sequence"/>
</dbReference>
<keyword evidence="1" id="KW-0106">Calcium</keyword>
<reference evidence="3" key="2">
    <citation type="journal article" date="2016" name="Sci. Rep.">
        <title>Dictyocaulus viviparus genome, variome and transcriptome elucidate lungworm biology and support future intervention.</title>
        <authorList>
            <person name="McNulty S.N."/>
            <person name="Strube C."/>
            <person name="Rosa B.A."/>
            <person name="Martin J.C."/>
            <person name="Tyagi R."/>
            <person name="Choi Y.J."/>
            <person name="Wang Q."/>
            <person name="Hallsworth Pepin K."/>
            <person name="Zhang X."/>
            <person name="Ozersky P."/>
            <person name="Wilson R.K."/>
            <person name="Sternberg P.W."/>
            <person name="Gasser R.B."/>
            <person name="Mitreva M."/>
        </authorList>
    </citation>
    <scope>NUCLEOTIDE SEQUENCE [LARGE SCALE GENOMIC DNA]</scope>
    <source>
        <strain evidence="3">HannoverDv2000</strain>
    </source>
</reference>
<dbReference type="OrthoDB" id="9974725at2759"/>
<dbReference type="PROSITE" id="PS00018">
    <property type="entry name" value="EF_HAND_1"/>
    <property type="match status" value="2"/>
</dbReference>
<accession>A0A0D8Y5C9</accession>
<dbReference type="SUPFAM" id="SSF47473">
    <property type="entry name" value="EF-hand"/>
    <property type="match status" value="1"/>
</dbReference>